<evidence type="ECO:0000256" key="1">
    <source>
        <dbReference type="SAM" id="Phobius"/>
    </source>
</evidence>
<dbReference type="AlphaFoldDB" id="A0A365XQX8"/>
<accession>A0A365XQX8</accession>
<keyword evidence="1" id="KW-0472">Membrane</keyword>
<dbReference type="Proteomes" id="UP000253410">
    <property type="component" value="Unassembled WGS sequence"/>
</dbReference>
<keyword evidence="1" id="KW-0812">Transmembrane</keyword>
<protein>
    <submittedName>
        <fullName evidence="2">Uncharacterized protein</fullName>
    </submittedName>
</protein>
<sequence>MTDMKQFINETKERLTSPTPRFFKKIKIVGKVLIAGAGAILAPSVANVQMPGMLQEVAKALFIAGSVMVAVASAAVEGE</sequence>
<keyword evidence="1" id="KW-1133">Transmembrane helix</keyword>
<proteinExistence type="predicted"/>
<name>A0A365XQX8_9BACT</name>
<evidence type="ECO:0000313" key="2">
    <source>
        <dbReference type="EMBL" id="RBL88540.1"/>
    </source>
</evidence>
<feature type="transmembrane region" description="Helical" evidence="1">
    <location>
        <begin position="58"/>
        <end position="76"/>
    </location>
</feature>
<gene>
    <name evidence="2" type="ORF">DF182_18345</name>
</gene>
<keyword evidence="3" id="KW-1185">Reference proteome</keyword>
<reference evidence="2 3" key="1">
    <citation type="submission" date="2018-05" db="EMBL/GenBank/DDBJ databases">
        <title>Chitinophaga sp. K3CV102501T nov., isolated from isolated from a monsoon evergreen broad-leaved forest soil.</title>
        <authorList>
            <person name="Lv Y."/>
        </authorList>
    </citation>
    <scope>NUCLEOTIDE SEQUENCE [LARGE SCALE GENOMIC DNA]</scope>
    <source>
        <strain evidence="2 3">GDMCC 1.1325</strain>
    </source>
</reference>
<dbReference type="EMBL" id="QFFJ01000002">
    <property type="protein sequence ID" value="RBL88540.1"/>
    <property type="molecule type" value="Genomic_DNA"/>
</dbReference>
<organism evidence="2 3">
    <name type="scientific">Chitinophaga flava</name>
    <dbReference type="NCBI Taxonomy" id="2259036"/>
    <lineage>
        <taxon>Bacteria</taxon>
        <taxon>Pseudomonadati</taxon>
        <taxon>Bacteroidota</taxon>
        <taxon>Chitinophagia</taxon>
        <taxon>Chitinophagales</taxon>
        <taxon>Chitinophagaceae</taxon>
        <taxon>Chitinophaga</taxon>
    </lineage>
</organism>
<feature type="transmembrane region" description="Helical" evidence="1">
    <location>
        <begin position="28"/>
        <end position="46"/>
    </location>
</feature>
<comment type="caution">
    <text evidence="2">The sequence shown here is derived from an EMBL/GenBank/DDBJ whole genome shotgun (WGS) entry which is preliminary data.</text>
</comment>
<evidence type="ECO:0000313" key="3">
    <source>
        <dbReference type="Proteomes" id="UP000253410"/>
    </source>
</evidence>